<keyword evidence="5" id="KW-0547">Nucleotide-binding</keyword>
<evidence type="ECO:0000256" key="4">
    <source>
        <dbReference type="ARBA" id="ARBA00022723"/>
    </source>
</evidence>
<evidence type="ECO:0000259" key="19">
    <source>
        <dbReference type="PROSITE" id="PS51194"/>
    </source>
</evidence>
<keyword evidence="7 20" id="KW-0378">Hydrolase</keyword>
<sequence>MVQIEKALTILTTYFGYPSFRTGQEQVIQGALQGRDTLCVMPTGGGKSVCYQVPALVMEGTVLVISPLISLMKDQVDALHQVGIPAAYINSSLSTEEYFGTMELAAKGKYRLLYVAPERLDSPAFKNQLRRMTIPMIAIDEAHCISQWGHDFRPSYRNISSIVSLFDEKPVVLALTATATPAVREDICRQLGISEENTVMTGFERANLAFSVVKGQNREKFVKDYVRKNEGEAGIIYAATRKAVDSVYDLLLKSGVSVAKYHAGLGDMERQSEQDRFLNDEASVMVATNAFGMGIDKSNIRYVIHYQMPKNMESYYQEAGRAGRDGLDSDCTLLFSSQDVQTQRFLIDQSQDVSRIPAELEKLQSMIDYCHTETCLQKFIIMYFGETDVKECGRCANCNDTRESFDVTEDVQKVLSCVIRMGQKFGKTMIAQVLTGSRNKKVLEFRFDKLSTYGLMKDRSAKDISDFIEFIISENCLSVENGQFPIIYVSERGKDVLLGKVSIQRKGTVVTKQITKDDPLFEQLRALRRQLAQDAGVPPFVVFSDKTLQDMAARKPMTEEDFLEVNGVGLAKLERYGEAFMEEIRSYAMQQV</sequence>
<keyword evidence="10" id="KW-0067">ATP-binding</keyword>
<dbReference type="SUPFAM" id="SSF47819">
    <property type="entry name" value="HRDC-like"/>
    <property type="match status" value="1"/>
</dbReference>
<feature type="domain" description="Helicase C-terminal" evidence="19">
    <location>
        <begin position="221"/>
        <end position="364"/>
    </location>
</feature>
<dbReference type="GO" id="GO:0009378">
    <property type="term" value="F:four-way junction helicase activity"/>
    <property type="evidence" value="ECO:0007669"/>
    <property type="project" value="TreeGrafter"/>
</dbReference>
<feature type="domain" description="Helicase ATP-binding" evidence="18">
    <location>
        <begin position="28"/>
        <end position="197"/>
    </location>
</feature>
<dbReference type="CDD" id="cd17920">
    <property type="entry name" value="DEXHc_RecQ"/>
    <property type="match status" value="1"/>
</dbReference>
<evidence type="ECO:0000256" key="14">
    <source>
        <dbReference type="ARBA" id="ARBA00023235"/>
    </source>
</evidence>
<dbReference type="FunFam" id="3.40.50.300:FF:000296">
    <property type="entry name" value="ATP-dependent DNA helicase RecQ"/>
    <property type="match status" value="1"/>
</dbReference>
<name>A0A927R5Z6_9BACL</name>
<dbReference type="EMBL" id="JADBEL010000006">
    <property type="protein sequence ID" value="MBE1554444.1"/>
    <property type="molecule type" value="Genomic_DNA"/>
</dbReference>
<evidence type="ECO:0000259" key="17">
    <source>
        <dbReference type="PROSITE" id="PS50967"/>
    </source>
</evidence>
<dbReference type="InterPro" id="IPR006293">
    <property type="entry name" value="DNA_helicase_ATP-dep_RecQ_bac"/>
</dbReference>
<dbReference type="PANTHER" id="PTHR13710:SF105">
    <property type="entry name" value="ATP-DEPENDENT DNA HELICASE Q1"/>
    <property type="match status" value="1"/>
</dbReference>
<dbReference type="Pfam" id="PF16124">
    <property type="entry name" value="RecQ_Zn_bind"/>
    <property type="match status" value="1"/>
</dbReference>
<dbReference type="InterPro" id="IPR014001">
    <property type="entry name" value="Helicase_ATP-bd"/>
</dbReference>
<dbReference type="SUPFAM" id="SSF46785">
    <property type="entry name" value="Winged helix' DNA-binding domain"/>
    <property type="match status" value="1"/>
</dbReference>
<evidence type="ECO:0000256" key="9">
    <source>
        <dbReference type="ARBA" id="ARBA00022833"/>
    </source>
</evidence>
<dbReference type="PANTHER" id="PTHR13710">
    <property type="entry name" value="DNA HELICASE RECQ FAMILY MEMBER"/>
    <property type="match status" value="1"/>
</dbReference>
<evidence type="ECO:0000256" key="13">
    <source>
        <dbReference type="ARBA" id="ARBA00023204"/>
    </source>
</evidence>
<dbReference type="InterPro" id="IPR011545">
    <property type="entry name" value="DEAD/DEAH_box_helicase_dom"/>
</dbReference>
<evidence type="ECO:0000256" key="16">
    <source>
        <dbReference type="NCBIfam" id="TIGR01389"/>
    </source>
</evidence>
<keyword evidence="13" id="KW-0234">DNA repair</keyword>
<dbReference type="GO" id="GO:0006310">
    <property type="term" value="P:DNA recombination"/>
    <property type="evidence" value="ECO:0007669"/>
    <property type="project" value="UniProtKB-UniRule"/>
</dbReference>
<organism evidence="20 21">
    <name type="scientific">Sporosarcina limicola</name>
    <dbReference type="NCBI Taxonomy" id="34101"/>
    <lineage>
        <taxon>Bacteria</taxon>
        <taxon>Bacillati</taxon>
        <taxon>Bacillota</taxon>
        <taxon>Bacilli</taxon>
        <taxon>Bacillales</taxon>
        <taxon>Caryophanaceae</taxon>
        <taxon>Sporosarcina</taxon>
    </lineage>
</organism>
<dbReference type="InterPro" id="IPR001650">
    <property type="entry name" value="Helicase_C-like"/>
</dbReference>
<dbReference type="InterPro" id="IPR018982">
    <property type="entry name" value="RQC_domain"/>
</dbReference>
<evidence type="ECO:0000313" key="21">
    <source>
        <dbReference type="Proteomes" id="UP000658225"/>
    </source>
</evidence>
<dbReference type="GO" id="GO:0016787">
    <property type="term" value="F:hydrolase activity"/>
    <property type="evidence" value="ECO:0007669"/>
    <property type="project" value="UniProtKB-KW"/>
</dbReference>
<keyword evidence="6" id="KW-0227">DNA damage</keyword>
<dbReference type="InterPro" id="IPR027417">
    <property type="entry name" value="P-loop_NTPase"/>
</dbReference>
<comment type="catalytic activity">
    <reaction evidence="15">
        <text>Couples ATP hydrolysis with the unwinding of duplex DNA by translocating in the 3'-5' direction.</text>
        <dbReference type="EC" id="5.6.2.4"/>
    </reaction>
</comment>
<keyword evidence="4" id="KW-0479">Metal-binding</keyword>
<evidence type="ECO:0000256" key="8">
    <source>
        <dbReference type="ARBA" id="ARBA00022806"/>
    </source>
</evidence>
<accession>A0A927R5Z6</accession>
<dbReference type="GO" id="GO:0005524">
    <property type="term" value="F:ATP binding"/>
    <property type="evidence" value="ECO:0007669"/>
    <property type="project" value="UniProtKB-KW"/>
</dbReference>
<dbReference type="GO" id="GO:0003677">
    <property type="term" value="F:DNA binding"/>
    <property type="evidence" value="ECO:0007669"/>
    <property type="project" value="UniProtKB-KW"/>
</dbReference>
<dbReference type="Pfam" id="PF09382">
    <property type="entry name" value="RQC"/>
    <property type="match status" value="1"/>
</dbReference>
<evidence type="ECO:0000256" key="10">
    <source>
        <dbReference type="ARBA" id="ARBA00022840"/>
    </source>
</evidence>
<evidence type="ECO:0000256" key="15">
    <source>
        <dbReference type="ARBA" id="ARBA00034617"/>
    </source>
</evidence>
<dbReference type="Gene3D" id="1.10.150.80">
    <property type="entry name" value="HRDC domain"/>
    <property type="match status" value="1"/>
</dbReference>
<keyword evidence="11" id="KW-0238">DNA-binding</keyword>
<dbReference type="SMART" id="SM00341">
    <property type="entry name" value="HRDC"/>
    <property type="match status" value="1"/>
</dbReference>
<comment type="cofactor">
    <cofactor evidence="2">
        <name>Zn(2+)</name>
        <dbReference type="ChEBI" id="CHEBI:29105"/>
    </cofactor>
</comment>
<dbReference type="NCBIfam" id="TIGR00614">
    <property type="entry name" value="recQ_fam"/>
    <property type="match status" value="1"/>
</dbReference>
<dbReference type="EC" id="5.6.2.4" evidence="16"/>
<reference evidence="20" key="1">
    <citation type="submission" date="2020-10" db="EMBL/GenBank/DDBJ databases">
        <title>Genomic Encyclopedia of Type Strains, Phase IV (KMG-IV): sequencing the most valuable type-strain genomes for metagenomic binning, comparative biology and taxonomic classification.</title>
        <authorList>
            <person name="Goeker M."/>
        </authorList>
    </citation>
    <scope>NUCLEOTIDE SEQUENCE</scope>
    <source>
        <strain evidence="20">DSM 13886</strain>
    </source>
</reference>
<evidence type="ECO:0000256" key="11">
    <source>
        <dbReference type="ARBA" id="ARBA00023125"/>
    </source>
</evidence>
<dbReference type="Pfam" id="PF00570">
    <property type="entry name" value="HRDC"/>
    <property type="match status" value="1"/>
</dbReference>
<dbReference type="Gene3D" id="3.40.50.300">
    <property type="entry name" value="P-loop containing nucleotide triphosphate hydrolases"/>
    <property type="match status" value="2"/>
</dbReference>
<dbReference type="SMART" id="SM00487">
    <property type="entry name" value="DEXDc"/>
    <property type="match status" value="1"/>
</dbReference>
<dbReference type="PROSITE" id="PS50967">
    <property type="entry name" value="HRDC"/>
    <property type="match status" value="1"/>
</dbReference>
<dbReference type="NCBIfam" id="TIGR01389">
    <property type="entry name" value="recQ"/>
    <property type="match status" value="1"/>
</dbReference>
<dbReference type="GO" id="GO:0005737">
    <property type="term" value="C:cytoplasm"/>
    <property type="evidence" value="ECO:0007669"/>
    <property type="project" value="TreeGrafter"/>
</dbReference>
<dbReference type="InterPro" id="IPR036388">
    <property type="entry name" value="WH-like_DNA-bd_sf"/>
</dbReference>
<dbReference type="PROSITE" id="PS51194">
    <property type="entry name" value="HELICASE_CTER"/>
    <property type="match status" value="1"/>
</dbReference>
<dbReference type="InterPro" id="IPR002121">
    <property type="entry name" value="HRDC_dom"/>
</dbReference>
<dbReference type="GO" id="GO:0030894">
    <property type="term" value="C:replisome"/>
    <property type="evidence" value="ECO:0007669"/>
    <property type="project" value="TreeGrafter"/>
</dbReference>
<dbReference type="PROSITE" id="PS51192">
    <property type="entry name" value="HELICASE_ATP_BIND_1"/>
    <property type="match status" value="1"/>
</dbReference>
<dbReference type="GO" id="GO:0046872">
    <property type="term" value="F:metal ion binding"/>
    <property type="evidence" value="ECO:0007669"/>
    <property type="project" value="UniProtKB-KW"/>
</dbReference>
<keyword evidence="8 20" id="KW-0347">Helicase</keyword>
<dbReference type="InterPro" id="IPR044876">
    <property type="entry name" value="HRDC_dom_sf"/>
</dbReference>
<dbReference type="InterPro" id="IPR004589">
    <property type="entry name" value="DNA_helicase_ATP-dep_RecQ"/>
</dbReference>
<comment type="similarity">
    <text evidence="3">Belongs to the helicase family. RecQ subfamily.</text>
</comment>
<dbReference type="GO" id="GO:0006281">
    <property type="term" value="P:DNA repair"/>
    <property type="evidence" value="ECO:0007669"/>
    <property type="project" value="UniProtKB-KW"/>
</dbReference>
<keyword evidence="12" id="KW-0233">DNA recombination</keyword>
<feature type="domain" description="HRDC" evidence="17">
    <location>
        <begin position="514"/>
        <end position="592"/>
    </location>
</feature>
<evidence type="ECO:0000256" key="2">
    <source>
        <dbReference type="ARBA" id="ARBA00001947"/>
    </source>
</evidence>
<evidence type="ECO:0000313" key="20">
    <source>
        <dbReference type="EMBL" id="MBE1554444.1"/>
    </source>
</evidence>
<keyword evidence="9" id="KW-0862">Zinc</keyword>
<keyword evidence="14" id="KW-0413">Isomerase</keyword>
<dbReference type="Gene3D" id="1.10.10.10">
    <property type="entry name" value="Winged helix-like DNA-binding domain superfamily/Winged helix DNA-binding domain"/>
    <property type="match status" value="1"/>
</dbReference>
<dbReference type="GO" id="GO:0043590">
    <property type="term" value="C:bacterial nucleoid"/>
    <property type="evidence" value="ECO:0007669"/>
    <property type="project" value="TreeGrafter"/>
</dbReference>
<evidence type="ECO:0000256" key="7">
    <source>
        <dbReference type="ARBA" id="ARBA00022801"/>
    </source>
</evidence>
<dbReference type="FunFam" id="1.10.150.80:FF:000002">
    <property type="entry name" value="ATP-dependent DNA helicase RecQ"/>
    <property type="match status" value="1"/>
</dbReference>
<dbReference type="Proteomes" id="UP000658225">
    <property type="component" value="Unassembled WGS sequence"/>
</dbReference>
<comment type="cofactor">
    <cofactor evidence="1">
        <name>Mg(2+)</name>
        <dbReference type="ChEBI" id="CHEBI:18420"/>
    </cofactor>
</comment>
<evidence type="ECO:0000256" key="12">
    <source>
        <dbReference type="ARBA" id="ARBA00023172"/>
    </source>
</evidence>
<dbReference type="Pfam" id="PF00270">
    <property type="entry name" value="DEAD"/>
    <property type="match status" value="1"/>
</dbReference>
<dbReference type="GO" id="GO:0009432">
    <property type="term" value="P:SOS response"/>
    <property type="evidence" value="ECO:0007669"/>
    <property type="project" value="UniProtKB-UniRule"/>
</dbReference>
<dbReference type="GO" id="GO:0006260">
    <property type="term" value="P:DNA replication"/>
    <property type="evidence" value="ECO:0007669"/>
    <property type="project" value="InterPro"/>
</dbReference>
<comment type="caution">
    <text evidence="20">The sequence shown here is derived from an EMBL/GenBank/DDBJ whole genome shotgun (WGS) entry which is preliminary data.</text>
</comment>
<gene>
    <name evidence="20" type="ORF">H4683_001520</name>
</gene>
<proteinExistence type="inferred from homology"/>
<keyword evidence="21" id="KW-1185">Reference proteome</keyword>
<dbReference type="AlphaFoldDB" id="A0A927R5Z6"/>
<dbReference type="CDD" id="cd18794">
    <property type="entry name" value="SF2_C_RecQ"/>
    <property type="match status" value="1"/>
</dbReference>
<dbReference type="InterPro" id="IPR010997">
    <property type="entry name" value="HRDC-like_sf"/>
</dbReference>
<dbReference type="RefSeq" id="WP_338062420.1">
    <property type="nucleotide sequence ID" value="NZ_JADBEL010000006.1"/>
</dbReference>
<evidence type="ECO:0000256" key="5">
    <source>
        <dbReference type="ARBA" id="ARBA00022741"/>
    </source>
</evidence>
<dbReference type="InterPro" id="IPR032284">
    <property type="entry name" value="RecQ_Zn-bd"/>
</dbReference>
<protein>
    <recommendedName>
        <fullName evidence="16">DNA helicase RecQ</fullName>
        <ecNumber evidence="16">5.6.2.4</ecNumber>
    </recommendedName>
</protein>
<dbReference type="SMART" id="SM00490">
    <property type="entry name" value="HELICc"/>
    <property type="match status" value="1"/>
</dbReference>
<evidence type="ECO:0000259" key="18">
    <source>
        <dbReference type="PROSITE" id="PS51192"/>
    </source>
</evidence>
<evidence type="ECO:0000256" key="1">
    <source>
        <dbReference type="ARBA" id="ARBA00001946"/>
    </source>
</evidence>
<evidence type="ECO:0000256" key="6">
    <source>
        <dbReference type="ARBA" id="ARBA00022763"/>
    </source>
</evidence>
<dbReference type="SMART" id="SM00956">
    <property type="entry name" value="RQC"/>
    <property type="match status" value="1"/>
</dbReference>
<dbReference type="Pfam" id="PF00271">
    <property type="entry name" value="Helicase_C"/>
    <property type="match status" value="1"/>
</dbReference>
<dbReference type="GO" id="GO:0043138">
    <property type="term" value="F:3'-5' DNA helicase activity"/>
    <property type="evidence" value="ECO:0007669"/>
    <property type="project" value="UniProtKB-EC"/>
</dbReference>
<evidence type="ECO:0000256" key="3">
    <source>
        <dbReference type="ARBA" id="ARBA00005446"/>
    </source>
</evidence>
<dbReference type="SUPFAM" id="SSF52540">
    <property type="entry name" value="P-loop containing nucleoside triphosphate hydrolases"/>
    <property type="match status" value="1"/>
</dbReference>
<dbReference type="InterPro" id="IPR036390">
    <property type="entry name" value="WH_DNA-bd_sf"/>
</dbReference>